<dbReference type="PANTHER" id="PTHR18964">
    <property type="entry name" value="ROK (REPRESSOR, ORF, KINASE) FAMILY"/>
    <property type="match status" value="1"/>
</dbReference>
<dbReference type="InterPro" id="IPR049874">
    <property type="entry name" value="ROK_cs"/>
</dbReference>
<comment type="function">
    <text evidence="1">Transcriptional repressor of xylose-utilizing enzymes.</text>
</comment>
<keyword evidence="3" id="KW-0119">Carbohydrate metabolism</keyword>
<dbReference type="CDD" id="cd24076">
    <property type="entry name" value="ASKHA_ATPase_ROK_BsXylR-like"/>
    <property type="match status" value="1"/>
</dbReference>
<dbReference type="InterPro" id="IPR036390">
    <property type="entry name" value="WH_DNA-bd_sf"/>
</dbReference>
<sequence length="382" mass="40689">MQRGTFQLMKSVNKSIILNKVRTAEPISRAQIAKETKLTPPTVSSIVKELLEEGIIRESSLGESQGGRKPTMLHINLDAFYVIGVDAGPQRVTSILTDLAGNIIHRADKELFTPITNEQFMGVLKDTISETIEASNREKREMVGIGVAMHGVVNVETGTSLIAPNLNLKNIPIKEELEKEFELDVKVENDARAMALGESWFGGHGSASMVAVNIGHGVGAGLVINEKLYHGDRDIAGEIGHMTIDLHGPTCTCGNTGCLQAFVSGPAIAARAQKEGLTGEDIAKLAKSGDQEATSLLEETGKLIGIGLVNLIHLVNPEKIVLGGGVMKSEKFILPAIKETISARGLTQDAKETNVSVTKLGDHATLLGAVALLLVELFDPVG</sequence>
<dbReference type="RefSeq" id="WP_238018137.1">
    <property type="nucleotide sequence ID" value="NZ_JAIFZM010000002.1"/>
</dbReference>
<evidence type="ECO:0000256" key="3">
    <source>
        <dbReference type="ARBA" id="ARBA00022629"/>
    </source>
</evidence>
<dbReference type="Gene3D" id="3.30.420.40">
    <property type="match status" value="2"/>
</dbReference>
<gene>
    <name evidence="4" type="ORF">K3T81_02985</name>
</gene>
<dbReference type="Pfam" id="PF13412">
    <property type="entry name" value="HTH_24"/>
    <property type="match status" value="1"/>
</dbReference>
<dbReference type="PROSITE" id="PS01125">
    <property type="entry name" value="ROK"/>
    <property type="match status" value="1"/>
</dbReference>
<dbReference type="InterPro" id="IPR000600">
    <property type="entry name" value="ROK"/>
</dbReference>
<name>A0AAW5B3W5_9BACI</name>
<organism evidence="4 5">
    <name type="scientific">Oceanobacillus jordanicus</name>
    <dbReference type="NCBI Taxonomy" id="2867266"/>
    <lineage>
        <taxon>Bacteria</taxon>
        <taxon>Bacillati</taxon>
        <taxon>Bacillota</taxon>
        <taxon>Bacilli</taxon>
        <taxon>Bacillales</taxon>
        <taxon>Bacillaceae</taxon>
        <taxon>Oceanobacillus</taxon>
    </lineage>
</organism>
<dbReference type="SUPFAM" id="SSF46785">
    <property type="entry name" value="Winged helix' DNA-binding domain"/>
    <property type="match status" value="1"/>
</dbReference>
<comment type="caution">
    <text evidence="4">The sequence shown here is derived from an EMBL/GenBank/DDBJ whole genome shotgun (WGS) entry which is preliminary data.</text>
</comment>
<dbReference type="Proteomes" id="UP001199631">
    <property type="component" value="Unassembled WGS sequence"/>
</dbReference>
<evidence type="ECO:0000256" key="1">
    <source>
        <dbReference type="ARBA" id="ARBA00002486"/>
    </source>
</evidence>
<evidence type="ECO:0000313" key="4">
    <source>
        <dbReference type="EMBL" id="MCG3418107.1"/>
    </source>
</evidence>
<keyword evidence="5" id="KW-1185">Reference proteome</keyword>
<reference evidence="4 5" key="1">
    <citation type="journal article" date="2022" name="Evol. Bioinform. Online">
        <title>Draft Genome Sequence of Oceanobacillus jordanicus Strain GSFE11, a Halotolerant Plant Growth-Promoting Bacterial Endophyte Isolated From the Jordan Valley.</title>
        <authorList>
            <person name="Alhindi T."/>
            <person name="Albdaiwi R."/>
        </authorList>
    </citation>
    <scope>NUCLEOTIDE SEQUENCE [LARGE SCALE GENOMIC DNA]</scope>
    <source>
        <strain evidence="4 5">GSFE11</strain>
    </source>
</reference>
<dbReference type="InterPro" id="IPR043129">
    <property type="entry name" value="ATPase_NBD"/>
</dbReference>
<dbReference type="Pfam" id="PF00480">
    <property type="entry name" value="ROK"/>
    <property type="match status" value="1"/>
</dbReference>
<dbReference type="InterPro" id="IPR036388">
    <property type="entry name" value="WH-like_DNA-bd_sf"/>
</dbReference>
<evidence type="ECO:0000313" key="5">
    <source>
        <dbReference type="Proteomes" id="UP001199631"/>
    </source>
</evidence>
<proteinExistence type="inferred from homology"/>
<keyword evidence="3" id="KW-0859">Xylose metabolism</keyword>
<dbReference type="AlphaFoldDB" id="A0AAW5B3W5"/>
<dbReference type="Gene3D" id="1.10.10.10">
    <property type="entry name" value="Winged helix-like DNA-binding domain superfamily/Winged helix DNA-binding domain"/>
    <property type="match status" value="1"/>
</dbReference>
<dbReference type="SUPFAM" id="SSF53067">
    <property type="entry name" value="Actin-like ATPase domain"/>
    <property type="match status" value="1"/>
</dbReference>
<dbReference type="PANTHER" id="PTHR18964:SF149">
    <property type="entry name" value="BIFUNCTIONAL UDP-N-ACETYLGLUCOSAMINE 2-EPIMERASE_N-ACETYLMANNOSAMINE KINASE"/>
    <property type="match status" value="1"/>
</dbReference>
<comment type="similarity">
    <text evidence="2">Belongs to the ROK (NagC/XylR) family.</text>
</comment>
<evidence type="ECO:0000256" key="2">
    <source>
        <dbReference type="ARBA" id="ARBA00006479"/>
    </source>
</evidence>
<dbReference type="GO" id="GO:0042732">
    <property type="term" value="P:D-xylose metabolic process"/>
    <property type="evidence" value="ECO:0007669"/>
    <property type="project" value="UniProtKB-KW"/>
</dbReference>
<accession>A0AAW5B3W5</accession>
<protein>
    <submittedName>
        <fullName evidence="4">ROK family transcriptional regulator</fullName>
    </submittedName>
</protein>
<dbReference type="EMBL" id="JAIFZM010000002">
    <property type="protein sequence ID" value="MCG3418107.1"/>
    <property type="molecule type" value="Genomic_DNA"/>
</dbReference>